<name>A0A367ZL60_9BACT</name>
<dbReference type="SMART" id="SM00480">
    <property type="entry name" value="POL3Bc"/>
    <property type="match status" value="1"/>
</dbReference>
<keyword evidence="4 9" id="KW-0808">Transferase</keyword>
<comment type="subcellular location">
    <subcellularLocation>
        <location evidence="1 9">Cytoplasm</location>
    </subcellularLocation>
</comment>
<dbReference type="PANTHER" id="PTHR30478:SF0">
    <property type="entry name" value="BETA SLIDING CLAMP"/>
    <property type="match status" value="1"/>
</dbReference>
<protein>
    <recommendedName>
        <fullName evidence="9">Beta sliding clamp</fullName>
    </recommendedName>
</protein>
<dbReference type="InterPro" id="IPR022634">
    <property type="entry name" value="DNA_polIII_beta_N"/>
</dbReference>
<evidence type="ECO:0000256" key="7">
    <source>
        <dbReference type="ARBA" id="ARBA00022932"/>
    </source>
</evidence>
<evidence type="ECO:0000256" key="9">
    <source>
        <dbReference type="PIRNR" id="PIRNR000804"/>
    </source>
</evidence>
<gene>
    <name evidence="13" type="ORF">OZSIB_0985</name>
</gene>
<accession>A0A367ZL60</accession>
<feature type="domain" description="DNA polymerase III beta sliding clamp central" evidence="11">
    <location>
        <begin position="142"/>
        <end position="257"/>
    </location>
</feature>
<evidence type="ECO:0000256" key="2">
    <source>
        <dbReference type="ARBA" id="ARBA00010752"/>
    </source>
</evidence>
<keyword evidence="8" id="KW-0238">DNA-binding</keyword>
<feature type="domain" description="DNA polymerase III beta sliding clamp N-terminal" evidence="10">
    <location>
        <begin position="1"/>
        <end position="128"/>
    </location>
</feature>
<dbReference type="Pfam" id="PF02767">
    <property type="entry name" value="DNA_pol3_beta_2"/>
    <property type="match status" value="1"/>
</dbReference>
<dbReference type="GO" id="GO:0003677">
    <property type="term" value="F:DNA binding"/>
    <property type="evidence" value="ECO:0007669"/>
    <property type="project" value="UniProtKB-UniRule"/>
</dbReference>
<evidence type="ECO:0000256" key="6">
    <source>
        <dbReference type="ARBA" id="ARBA00022705"/>
    </source>
</evidence>
<dbReference type="Pfam" id="PF02768">
    <property type="entry name" value="DNA_pol3_beta_3"/>
    <property type="match status" value="1"/>
</dbReference>
<dbReference type="AlphaFoldDB" id="A0A367ZL60"/>
<dbReference type="NCBIfam" id="TIGR00663">
    <property type="entry name" value="dnan"/>
    <property type="match status" value="1"/>
</dbReference>
<evidence type="ECO:0000313" key="14">
    <source>
        <dbReference type="Proteomes" id="UP000252355"/>
    </source>
</evidence>
<evidence type="ECO:0000256" key="1">
    <source>
        <dbReference type="ARBA" id="ARBA00004496"/>
    </source>
</evidence>
<dbReference type="InterPro" id="IPR046938">
    <property type="entry name" value="DNA_clamp_sf"/>
</dbReference>
<evidence type="ECO:0000259" key="12">
    <source>
        <dbReference type="Pfam" id="PF02768"/>
    </source>
</evidence>
<comment type="similarity">
    <text evidence="2 9">Belongs to the beta sliding clamp family.</text>
</comment>
<sequence>MKFALPLARLTETVGIVSRAVAGKNIRPILANLLISVRGNEAQFVGTDMEIMMISRLPATVEVEGHFTIPARLLHEVVNGFVPSSDQDVVSFETIAPVEGLVAPTVVRLQTGRIHYDLQIQGIEDYPPVPSLEGETFPRFDIESAALKKGLREAAIAMATEEANPTQRSICMNFQGHGEIILVATDSKRLAVTAIPKVTHPPEFNGTYLVPARTVPELMKLLDESEKINVGLYHRQLVFTTKKFQLLSRLIDGKFPDYNRVLPKEYSRRLTVRRKDFLQAIRTVTPIARHSSQMVRLDIGPNEMRVWAESREEGLSESFVPVKLEGEPINIAFNGSYLSDFLNVLDEEETVMDMTTPSYPGVLKSGKGEGKFVYVLMPMSY</sequence>
<dbReference type="GO" id="GO:0003887">
    <property type="term" value="F:DNA-directed DNA polymerase activity"/>
    <property type="evidence" value="ECO:0007669"/>
    <property type="project" value="UniProtKB-UniRule"/>
</dbReference>
<evidence type="ECO:0000256" key="8">
    <source>
        <dbReference type="ARBA" id="ARBA00023125"/>
    </source>
</evidence>
<evidence type="ECO:0000256" key="5">
    <source>
        <dbReference type="ARBA" id="ARBA00022695"/>
    </source>
</evidence>
<proteinExistence type="inferred from homology"/>
<dbReference type="InterPro" id="IPR022635">
    <property type="entry name" value="DNA_polIII_beta_C"/>
</dbReference>
<evidence type="ECO:0000256" key="4">
    <source>
        <dbReference type="ARBA" id="ARBA00022679"/>
    </source>
</evidence>
<feature type="domain" description="DNA polymerase III beta sliding clamp C-terminal" evidence="12">
    <location>
        <begin position="260"/>
        <end position="379"/>
    </location>
</feature>
<comment type="subunit">
    <text evidence="9">Forms a ring-shaped head-to-tail homodimer around DNA.</text>
</comment>
<comment type="function">
    <text evidence="9">Confers DNA tethering and processivity to DNA polymerases and other proteins. Acts as a clamp, forming a ring around DNA (a reaction catalyzed by the clamp-loading complex) which diffuses in an ATP-independent manner freely and bidirectionally along dsDNA. Initially characterized for its ability to contact the catalytic subunit of DNA polymerase III (Pol III), a complex, multichain enzyme responsible for most of the replicative synthesis in bacteria; Pol III exhibits 3'-5' exonuclease proofreading activity. The beta chain is required for initiation of replication as well as for processivity of DNA replication.</text>
</comment>
<keyword evidence="7 9" id="KW-0239">DNA-directed DNA polymerase</keyword>
<dbReference type="Gene3D" id="3.10.150.10">
    <property type="entry name" value="DNA Polymerase III, subunit A, domain 2"/>
    <property type="match status" value="1"/>
</dbReference>
<dbReference type="Gene3D" id="3.70.10.10">
    <property type="match status" value="1"/>
</dbReference>
<dbReference type="GO" id="GO:0009360">
    <property type="term" value="C:DNA polymerase III complex"/>
    <property type="evidence" value="ECO:0007669"/>
    <property type="project" value="InterPro"/>
</dbReference>
<keyword evidence="3 9" id="KW-0963">Cytoplasm</keyword>
<dbReference type="PIRSF" id="PIRSF000804">
    <property type="entry name" value="DNA_pol_III_b"/>
    <property type="match status" value="1"/>
</dbReference>
<keyword evidence="6 9" id="KW-0235">DNA replication</keyword>
<evidence type="ECO:0000259" key="11">
    <source>
        <dbReference type="Pfam" id="PF02767"/>
    </source>
</evidence>
<dbReference type="InterPro" id="IPR022637">
    <property type="entry name" value="DNA_polIII_beta_cen"/>
</dbReference>
<evidence type="ECO:0000313" key="13">
    <source>
        <dbReference type="EMBL" id="RCK78835.1"/>
    </source>
</evidence>
<comment type="caution">
    <text evidence="13">The sequence shown here is derived from an EMBL/GenBank/DDBJ whole genome shotgun (WGS) entry which is preliminary data.</text>
</comment>
<reference evidence="13 14" key="1">
    <citation type="submission" date="2018-05" db="EMBL/GenBank/DDBJ databases">
        <title>A metagenomic window into the 2 km-deep terrestrial subsurface aquifer revealed taxonomically and functionally diverse microbial community comprising novel uncultured bacterial lineages.</title>
        <authorList>
            <person name="Kadnikov V.V."/>
            <person name="Mardanov A.V."/>
            <person name="Beletsky A.V."/>
            <person name="Banks D."/>
            <person name="Pimenov N.V."/>
            <person name="Frank Y.A."/>
            <person name="Karnachuk O.V."/>
            <person name="Ravin N.V."/>
        </authorList>
    </citation>
    <scope>NUCLEOTIDE SEQUENCE [LARGE SCALE GENOMIC DNA]</scope>
    <source>
        <strain evidence="13">BY5</strain>
    </source>
</reference>
<dbReference type="CDD" id="cd00140">
    <property type="entry name" value="beta_clamp"/>
    <property type="match status" value="1"/>
</dbReference>
<evidence type="ECO:0000256" key="3">
    <source>
        <dbReference type="ARBA" id="ARBA00022490"/>
    </source>
</evidence>
<evidence type="ECO:0000259" key="10">
    <source>
        <dbReference type="Pfam" id="PF00712"/>
    </source>
</evidence>
<dbReference type="Pfam" id="PF00712">
    <property type="entry name" value="DNA_pol3_beta"/>
    <property type="match status" value="1"/>
</dbReference>
<dbReference type="EMBL" id="QOQW01000018">
    <property type="protein sequence ID" value="RCK78835.1"/>
    <property type="molecule type" value="Genomic_DNA"/>
</dbReference>
<dbReference type="InterPro" id="IPR001001">
    <property type="entry name" value="DNA_polIII_beta"/>
</dbReference>
<dbReference type="Proteomes" id="UP000252355">
    <property type="component" value="Unassembled WGS sequence"/>
</dbReference>
<dbReference type="SUPFAM" id="SSF55979">
    <property type="entry name" value="DNA clamp"/>
    <property type="match status" value="3"/>
</dbReference>
<dbReference type="GO" id="GO:0008408">
    <property type="term" value="F:3'-5' exonuclease activity"/>
    <property type="evidence" value="ECO:0007669"/>
    <property type="project" value="InterPro"/>
</dbReference>
<dbReference type="GO" id="GO:0006271">
    <property type="term" value="P:DNA strand elongation involved in DNA replication"/>
    <property type="evidence" value="ECO:0007669"/>
    <property type="project" value="TreeGrafter"/>
</dbReference>
<dbReference type="PANTHER" id="PTHR30478">
    <property type="entry name" value="DNA POLYMERASE III SUBUNIT BETA"/>
    <property type="match status" value="1"/>
</dbReference>
<keyword evidence="5 9" id="KW-0548">Nucleotidyltransferase</keyword>
<organism evidence="13 14">
    <name type="scientific">Candidatus Ozemobacter sibiricus</name>
    <dbReference type="NCBI Taxonomy" id="2268124"/>
    <lineage>
        <taxon>Bacteria</taxon>
        <taxon>Candidatus Ozemobacteria</taxon>
        <taxon>Candidatus Ozemobacterales</taxon>
        <taxon>Candidatus Ozemobacteraceae</taxon>
        <taxon>Candidatus Ozemobacter</taxon>
    </lineage>
</organism>
<dbReference type="GO" id="GO:0005737">
    <property type="term" value="C:cytoplasm"/>
    <property type="evidence" value="ECO:0007669"/>
    <property type="project" value="UniProtKB-SubCell"/>
</dbReference>